<dbReference type="Proteomes" id="UP001189429">
    <property type="component" value="Unassembled WGS sequence"/>
</dbReference>
<proteinExistence type="predicted"/>
<evidence type="ECO:0000313" key="2">
    <source>
        <dbReference type="EMBL" id="CAK0879814.1"/>
    </source>
</evidence>
<comment type="caution">
    <text evidence="2">The sequence shown here is derived from an EMBL/GenBank/DDBJ whole genome shotgun (WGS) entry which is preliminary data.</text>
</comment>
<sequence>MIRQLVALPSLGQRGIIVSLEGGYNPSATADGLEACLRCMLCAGAAGVSHDVQQKRASVKRETAISLRAALQCQSRYWPCLTGWQSIVVAGVRLGDLLFPLVLQCAQHLPCWCGLGSEPDHSNDWEALPESFLAQSALTQLADVDADSTPEKLAERCVARFLGGGMPRTASDFSVVSRRLADTRGGLGTVLAVQVRCDQGAKREAIVKLLVTPQDPVDESDAKVRESFRAEMEFYTRGTAQRLAAAGAFCPNLLHTTCESSLSVLCLSLLPGSRQTQRLTRQQLLAALHWLARLHSLFWGERADEQVALGGLHAHGCFWDHGRTTTECGKDLAGWERRLTMAGRAIDMRLKADVFQAICHGDAKPDNMMFWAEGEGVAVAVCDFEHAGKAQHMKDVAYCMLSAGALGESAAEQDAYLQQYLELLLPLLPPGPEGAPTLTQIRTAYSLCICDFARWMCARGWSKEERAVFEEPCVAVLGAIDGGVALSSEGDYVAAVFAAFPPC</sequence>
<dbReference type="InterPro" id="IPR002575">
    <property type="entry name" value="Aminoglycoside_PTrfase"/>
</dbReference>
<evidence type="ECO:0000313" key="3">
    <source>
        <dbReference type="Proteomes" id="UP001189429"/>
    </source>
</evidence>
<evidence type="ECO:0000259" key="1">
    <source>
        <dbReference type="Pfam" id="PF01636"/>
    </source>
</evidence>
<feature type="domain" description="Aminoglycoside phosphotransferase" evidence="1">
    <location>
        <begin position="223"/>
        <end position="421"/>
    </location>
</feature>
<accession>A0ABN9W1L5</accession>
<dbReference type="Gene3D" id="3.90.1200.10">
    <property type="match status" value="1"/>
</dbReference>
<organism evidence="2 3">
    <name type="scientific">Prorocentrum cordatum</name>
    <dbReference type="NCBI Taxonomy" id="2364126"/>
    <lineage>
        <taxon>Eukaryota</taxon>
        <taxon>Sar</taxon>
        <taxon>Alveolata</taxon>
        <taxon>Dinophyceae</taxon>
        <taxon>Prorocentrales</taxon>
        <taxon>Prorocentraceae</taxon>
        <taxon>Prorocentrum</taxon>
    </lineage>
</organism>
<protein>
    <recommendedName>
        <fullName evidence="1">Aminoglycoside phosphotransferase domain-containing protein</fullName>
    </recommendedName>
</protein>
<dbReference type="Gene3D" id="3.40.800.20">
    <property type="entry name" value="Histone deacetylase domain"/>
    <property type="match status" value="1"/>
</dbReference>
<dbReference type="InterPro" id="IPR011009">
    <property type="entry name" value="Kinase-like_dom_sf"/>
</dbReference>
<dbReference type="EMBL" id="CAUYUJ010018004">
    <property type="protein sequence ID" value="CAK0879814.1"/>
    <property type="molecule type" value="Genomic_DNA"/>
</dbReference>
<name>A0ABN9W1L5_9DINO</name>
<dbReference type="InterPro" id="IPR037138">
    <property type="entry name" value="His_deacetylse_dom_sf"/>
</dbReference>
<dbReference type="Pfam" id="PF01636">
    <property type="entry name" value="APH"/>
    <property type="match status" value="1"/>
</dbReference>
<dbReference type="SUPFAM" id="SSF56112">
    <property type="entry name" value="Protein kinase-like (PK-like)"/>
    <property type="match status" value="1"/>
</dbReference>
<reference evidence="2" key="1">
    <citation type="submission" date="2023-10" db="EMBL/GenBank/DDBJ databases">
        <authorList>
            <person name="Chen Y."/>
            <person name="Shah S."/>
            <person name="Dougan E. K."/>
            <person name="Thang M."/>
            <person name="Chan C."/>
        </authorList>
    </citation>
    <scope>NUCLEOTIDE SEQUENCE [LARGE SCALE GENOMIC DNA]</scope>
</reference>
<gene>
    <name evidence="2" type="ORF">PCOR1329_LOCUS63136</name>
</gene>
<keyword evidence="3" id="KW-1185">Reference proteome</keyword>